<feature type="transmembrane region" description="Helical" evidence="12">
    <location>
        <begin position="186"/>
        <end position="209"/>
    </location>
</feature>
<dbReference type="PROSITE" id="PS50109">
    <property type="entry name" value="HIS_KIN"/>
    <property type="match status" value="1"/>
</dbReference>
<comment type="caution">
    <text evidence="15">The sequence shown here is derived from an EMBL/GenBank/DDBJ whole genome shotgun (WGS) entry which is preliminary data.</text>
</comment>
<keyword evidence="12" id="KW-0472">Membrane</keyword>
<dbReference type="GO" id="GO:0005524">
    <property type="term" value="F:ATP binding"/>
    <property type="evidence" value="ECO:0007669"/>
    <property type="project" value="UniProtKB-KW"/>
</dbReference>
<dbReference type="SMART" id="SM00388">
    <property type="entry name" value="HisKA"/>
    <property type="match status" value="1"/>
</dbReference>
<evidence type="ECO:0000259" key="14">
    <source>
        <dbReference type="PROSITE" id="PS50110"/>
    </source>
</evidence>
<dbReference type="EMBL" id="AONB01000001">
    <property type="protein sequence ID" value="EXJ13083.1"/>
    <property type="molecule type" value="Genomic_DNA"/>
</dbReference>
<evidence type="ECO:0000256" key="11">
    <source>
        <dbReference type="PROSITE-ProRule" id="PRU00169"/>
    </source>
</evidence>
<dbReference type="PANTHER" id="PTHR45339:SF1">
    <property type="entry name" value="HYBRID SIGNAL TRANSDUCTION HISTIDINE KINASE J"/>
    <property type="match status" value="1"/>
</dbReference>
<dbReference type="CDD" id="cd00082">
    <property type="entry name" value="HisKA"/>
    <property type="match status" value="1"/>
</dbReference>
<proteinExistence type="predicted"/>
<dbReference type="Pfam" id="PF00512">
    <property type="entry name" value="HisKA"/>
    <property type="match status" value="1"/>
</dbReference>
<evidence type="ECO:0000256" key="4">
    <source>
        <dbReference type="ARBA" id="ARBA00022679"/>
    </source>
</evidence>
<dbReference type="SUPFAM" id="SSF47384">
    <property type="entry name" value="Homodimeric domain of signal transducing histidine kinase"/>
    <property type="match status" value="1"/>
</dbReference>
<dbReference type="PRINTS" id="PR00344">
    <property type="entry name" value="BCTRLSENSOR"/>
</dbReference>
<dbReference type="PATRIC" id="fig|1229521.3.peg.440"/>
<dbReference type="InterPro" id="IPR036097">
    <property type="entry name" value="HisK_dim/P_sf"/>
</dbReference>
<evidence type="ECO:0000256" key="7">
    <source>
        <dbReference type="ARBA" id="ARBA00022840"/>
    </source>
</evidence>
<keyword evidence="12" id="KW-0812">Transmembrane</keyword>
<dbReference type="PANTHER" id="PTHR45339">
    <property type="entry name" value="HYBRID SIGNAL TRANSDUCTION HISTIDINE KINASE J"/>
    <property type="match status" value="1"/>
</dbReference>
<evidence type="ECO:0000256" key="10">
    <source>
        <dbReference type="ARBA" id="ARBA00068150"/>
    </source>
</evidence>
<accession>W9V0S5</accession>
<dbReference type="PROSITE" id="PS50110">
    <property type="entry name" value="RESPONSE_REGULATORY"/>
    <property type="match status" value="1"/>
</dbReference>
<dbReference type="RefSeq" id="WP_036507043.1">
    <property type="nucleotide sequence ID" value="NZ_AONB01000001.1"/>
</dbReference>
<name>W9V0S5_9GAMM</name>
<evidence type="ECO:0000256" key="8">
    <source>
        <dbReference type="ARBA" id="ARBA00023012"/>
    </source>
</evidence>
<dbReference type="OrthoDB" id="6724607at2"/>
<evidence type="ECO:0000256" key="3">
    <source>
        <dbReference type="ARBA" id="ARBA00022553"/>
    </source>
</evidence>
<evidence type="ECO:0000256" key="5">
    <source>
        <dbReference type="ARBA" id="ARBA00022741"/>
    </source>
</evidence>
<dbReference type="InterPro" id="IPR005467">
    <property type="entry name" value="His_kinase_dom"/>
</dbReference>
<feature type="domain" description="Response regulatory" evidence="14">
    <location>
        <begin position="518"/>
        <end position="635"/>
    </location>
</feature>
<dbReference type="GO" id="GO:0000155">
    <property type="term" value="F:phosphorelay sensor kinase activity"/>
    <property type="evidence" value="ECO:0007669"/>
    <property type="project" value="InterPro"/>
</dbReference>
<feature type="domain" description="Histidine kinase" evidence="13">
    <location>
        <begin position="249"/>
        <end position="468"/>
    </location>
</feature>
<reference evidence="15 16" key="2">
    <citation type="journal article" date="2015" name="Syst. Appl. Microbiol.">
        <title>Nitrincola nitratireducens sp. nov. isolated from a haloalkaline crater lake.</title>
        <authorList>
            <person name="Singh A."/>
            <person name="Vaidya B."/>
            <person name="Tanuku N.R."/>
            <person name="Pinnaka A.K."/>
        </authorList>
    </citation>
    <scope>NUCLEOTIDE SEQUENCE [LARGE SCALE GENOMIC DNA]</scope>
    <source>
        <strain evidence="15 16">AK23</strain>
    </source>
</reference>
<keyword evidence="4 15" id="KW-0808">Transferase</keyword>
<dbReference type="Gene3D" id="3.30.565.10">
    <property type="entry name" value="Histidine kinase-like ATPase, C-terminal domain"/>
    <property type="match status" value="1"/>
</dbReference>
<keyword evidence="7" id="KW-0067">ATP-binding</keyword>
<evidence type="ECO:0000256" key="6">
    <source>
        <dbReference type="ARBA" id="ARBA00022777"/>
    </source>
</evidence>
<evidence type="ECO:0000313" key="16">
    <source>
        <dbReference type="Proteomes" id="UP000019464"/>
    </source>
</evidence>
<keyword evidence="6" id="KW-0418">Kinase</keyword>
<comment type="catalytic activity">
    <reaction evidence="1">
        <text>ATP + protein L-histidine = ADP + protein N-phospho-L-histidine.</text>
        <dbReference type="EC" id="2.7.13.3"/>
    </reaction>
</comment>
<evidence type="ECO:0000313" key="15">
    <source>
        <dbReference type="EMBL" id="EXJ13083.1"/>
    </source>
</evidence>
<gene>
    <name evidence="15" type="primary">rpfC</name>
    <name evidence="15" type="ORF">D791_00431</name>
</gene>
<dbReference type="SMART" id="SM00448">
    <property type="entry name" value="REC"/>
    <property type="match status" value="1"/>
</dbReference>
<sequence length="644" mass="71679">MREFGSKTHIKHFLAYVLNVWLLPICAVVFLLASLVLLYSLHDRQNQVLSAARDDALWAAYQLDRENLKLSTLIAKYQLDLDPHTWDELSLRFEILYSRLGLLERGQLSELFDSSPQTRVLSNQIVQRVREMDAIFERGDDYAKQSLAQVDVLSKDILRLSEELVTRMKGVSAQIIISDRQYQLTLYGYLGSLVILLAIVVSMIIFFIIRKMLEAKHARKNAELLAAELQLTAIKAEAANNSKSEFLATMSHEIRTPMNGVLGMVTLLKETPLTPVQSDYVSTIYGSASALLTILNDILDISKLEAGRFEIDDAEFDLVSTVSEVTSLFSVAAAKKNTRIQTHVDEEVKGIYRSDAGRVRQVLLNLVGNAVKFTDEGSVIVSVRKDKLRPGWVWFSIKDTGLGIPDDAKNKLFTAFTQADASTSRKFGGTGLGLAISKRIVECLGGKIGFSSLTGVGSRFYFTLPLTYVASSNVDVSSLPISDQMKALFDQVLESQPPRVLTSELNPALNTESENRLRVLVVEDNKVNQKVAIGLLSKLDQQVLIAENGLEALEVLEKEKIDLVFMDMQMPIMDGLAAARAIRSSNSLYKEVPIVAMTANAMKEDRDNCLAAGMNDYLSKPIKKAELERMVEKWGQIVIKKEST</sequence>
<dbReference type="EC" id="2.7.13.3" evidence="2"/>
<keyword evidence="16" id="KW-1185">Reference proteome</keyword>
<dbReference type="SUPFAM" id="SSF55874">
    <property type="entry name" value="ATPase domain of HSP90 chaperone/DNA topoisomerase II/histidine kinase"/>
    <property type="match status" value="1"/>
</dbReference>
<comment type="subunit">
    <text evidence="9">At low DSF concentrations, interacts with RpfF.</text>
</comment>
<dbReference type="FunFam" id="3.30.565.10:FF:000010">
    <property type="entry name" value="Sensor histidine kinase RcsC"/>
    <property type="match status" value="1"/>
</dbReference>
<dbReference type="STRING" id="1229521.D791_00431"/>
<evidence type="ECO:0000256" key="1">
    <source>
        <dbReference type="ARBA" id="ARBA00000085"/>
    </source>
</evidence>
<evidence type="ECO:0000256" key="12">
    <source>
        <dbReference type="SAM" id="Phobius"/>
    </source>
</evidence>
<evidence type="ECO:0000256" key="2">
    <source>
        <dbReference type="ARBA" id="ARBA00012438"/>
    </source>
</evidence>
<dbReference type="Pfam" id="PF00072">
    <property type="entry name" value="Response_reg"/>
    <property type="match status" value="1"/>
</dbReference>
<dbReference type="InterPro" id="IPR003661">
    <property type="entry name" value="HisK_dim/P_dom"/>
</dbReference>
<dbReference type="FunFam" id="1.10.287.130:FF:000002">
    <property type="entry name" value="Two-component osmosensing histidine kinase"/>
    <property type="match status" value="1"/>
</dbReference>
<dbReference type="CDD" id="cd16922">
    <property type="entry name" value="HATPase_EvgS-ArcB-TorS-like"/>
    <property type="match status" value="1"/>
</dbReference>
<organism evidence="15 16">
    <name type="scientific">Nitrincola nitratireducens</name>
    <dbReference type="NCBI Taxonomy" id="1229521"/>
    <lineage>
        <taxon>Bacteria</taxon>
        <taxon>Pseudomonadati</taxon>
        <taxon>Pseudomonadota</taxon>
        <taxon>Gammaproteobacteria</taxon>
        <taxon>Oceanospirillales</taxon>
        <taxon>Oceanospirillaceae</taxon>
        <taxon>Nitrincola</taxon>
    </lineage>
</organism>
<dbReference type="SMART" id="SM00387">
    <property type="entry name" value="HATPase_c"/>
    <property type="match status" value="1"/>
</dbReference>
<keyword evidence="5" id="KW-0547">Nucleotide-binding</keyword>
<dbReference type="InterPro" id="IPR011006">
    <property type="entry name" value="CheY-like_superfamily"/>
</dbReference>
<dbReference type="Proteomes" id="UP000019464">
    <property type="component" value="Unassembled WGS sequence"/>
</dbReference>
<protein>
    <recommendedName>
        <fullName evidence="10">Sensory/regulatory protein RpfC</fullName>
        <ecNumber evidence="2">2.7.13.3</ecNumber>
    </recommendedName>
</protein>
<keyword evidence="12" id="KW-1133">Transmembrane helix</keyword>
<keyword evidence="3 11" id="KW-0597">Phosphoprotein</keyword>
<keyword evidence="8" id="KW-0902">Two-component regulatory system</keyword>
<dbReference type="Gene3D" id="3.40.50.2300">
    <property type="match status" value="1"/>
</dbReference>
<dbReference type="InterPro" id="IPR036890">
    <property type="entry name" value="HATPase_C_sf"/>
</dbReference>
<dbReference type="InterPro" id="IPR004358">
    <property type="entry name" value="Sig_transdc_His_kin-like_C"/>
</dbReference>
<feature type="modified residue" description="4-aspartylphosphate" evidence="11">
    <location>
        <position position="567"/>
    </location>
</feature>
<feature type="transmembrane region" description="Helical" evidence="12">
    <location>
        <begin position="12"/>
        <end position="39"/>
    </location>
</feature>
<dbReference type="Gene3D" id="1.10.287.130">
    <property type="match status" value="1"/>
</dbReference>
<evidence type="ECO:0000256" key="9">
    <source>
        <dbReference type="ARBA" id="ARBA00064003"/>
    </source>
</evidence>
<dbReference type="CDD" id="cd17546">
    <property type="entry name" value="REC_hyHK_CKI1_RcsC-like"/>
    <property type="match status" value="1"/>
</dbReference>
<dbReference type="InterPro" id="IPR003594">
    <property type="entry name" value="HATPase_dom"/>
</dbReference>
<reference evidence="16" key="1">
    <citation type="submission" date="2012-11" db="EMBL/GenBank/DDBJ databases">
        <authorList>
            <person name="Singh A."/>
            <person name="Pinnaka A.K."/>
            <person name="Vaidya B."/>
        </authorList>
    </citation>
    <scope>NUCLEOTIDE SEQUENCE [LARGE SCALE GENOMIC DNA]</scope>
    <source>
        <strain evidence="16">AK23</strain>
    </source>
</reference>
<evidence type="ECO:0000259" key="13">
    <source>
        <dbReference type="PROSITE" id="PS50109"/>
    </source>
</evidence>
<dbReference type="Pfam" id="PF02518">
    <property type="entry name" value="HATPase_c"/>
    <property type="match status" value="1"/>
</dbReference>
<dbReference type="InterPro" id="IPR001789">
    <property type="entry name" value="Sig_transdc_resp-reg_receiver"/>
</dbReference>
<dbReference type="AlphaFoldDB" id="W9V0S5"/>
<dbReference type="SUPFAM" id="SSF52172">
    <property type="entry name" value="CheY-like"/>
    <property type="match status" value="1"/>
</dbReference>